<dbReference type="InParanoid" id="A0A0D0E1F9"/>
<gene>
    <name evidence="1" type="ORF">PAXRUDRAFT_471414</name>
</gene>
<organism evidence="1 2">
    <name type="scientific">Paxillus rubicundulus Ve08.2h10</name>
    <dbReference type="NCBI Taxonomy" id="930991"/>
    <lineage>
        <taxon>Eukaryota</taxon>
        <taxon>Fungi</taxon>
        <taxon>Dikarya</taxon>
        <taxon>Basidiomycota</taxon>
        <taxon>Agaricomycotina</taxon>
        <taxon>Agaricomycetes</taxon>
        <taxon>Agaricomycetidae</taxon>
        <taxon>Boletales</taxon>
        <taxon>Paxilineae</taxon>
        <taxon>Paxillaceae</taxon>
        <taxon>Paxillus</taxon>
    </lineage>
</organism>
<dbReference type="HOGENOM" id="CLU_2655210_0_0_1"/>
<protein>
    <submittedName>
        <fullName evidence="1">Uncharacterized protein</fullName>
    </submittedName>
</protein>
<dbReference type="AlphaFoldDB" id="A0A0D0E1F9"/>
<proteinExistence type="predicted"/>
<evidence type="ECO:0000313" key="2">
    <source>
        <dbReference type="Proteomes" id="UP000054538"/>
    </source>
</evidence>
<accession>A0A0D0E1F9</accession>
<dbReference type="Proteomes" id="UP000054538">
    <property type="component" value="Unassembled WGS sequence"/>
</dbReference>
<keyword evidence="2" id="KW-1185">Reference proteome</keyword>
<name>A0A0D0E1F9_9AGAM</name>
<evidence type="ECO:0000313" key="1">
    <source>
        <dbReference type="EMBL" id="KIK94129.1"/>
    </source>
</evidence>
<reference evidence="2" key="2">
    <citation type="submission" date="2015-01" db="EMBL/GenBank/DDBJ databases">
        <title>Evolutionary Origins and Diversification of the Mycorrhizal Mutualists.</title>
        <authorList>
            <consortium name="DOE Joint Genome Institute"/>
            <consortium name="Mycorrhizal Genomics Consortium"/>
            <person name="Kohler A."/>
            <person name="Kuo A."/>
            <person name="Nagy L.G."/>
            <person name="Floudas D."/>
            <person name="Copeland A."/>
            <person name="Barry K.W."/>
            <person name="Cichocki N."/>
            <person name="Veneault-Fourrey C."/>
            <person name="LaButti K."/>
            <person name="Lindquist E.A."/>
            <person name="Lipzen A."/>
            <person name="Lundell T."/>
            <person name="Morin E."/>
            <person name="Murat C."/>
            <person name="Riley R."/>
            <person name="Ohm R."/>
            <person name="Sun H."/>
            <person name="Tunlid A."/>
            <person name="Henrissat B."/>
            <person name="Grigoriev I.V."/>
            <person name="Hibbett D.S."/>
            <person name="Martin F."/>
        </authorList>
    </citation>
    <scope>NUCLEOTIDE SEQUENCE [LARGE SCALE GENOMIC DNA]</scope>
    <source>
        <strain evidence="2">Ve08.2h10</strain>
    </source>
</reference>
<reference evidence="1 2" key="1">
    <citation type="submission" date="2014-04" db="EMBL/GenBank/DDBJ databases">
        <authorList>
            <consortium name="DOE Joint Genome Institute"/>
            <person name="Kuo A."/>
            <person name="Kohler A."/>
            <person name="Jargeat P."/>
            <person name="Nagy L.G."/>
            <person name="Floudas D."/>
            <person name="Copeland A."/>
            <person name="Barry K.W."/>
            <person name="Cichocki N."/>
            <person name="Veneault-Fourrey C."/>
            <person name="LaButti K."/>
            <person name="Lindquist E.A."/>
            <person name="Lipzen A."/>
            <person name="Lundell T."/>
            <person name="Morin E."/>
            <person name="Murat C."/>
            <person name="Sun H."/>
            <person name="Tunlid A."/>
            <person name="Henrissat B."/>
            <person name="Grigoriev I.V."/>
            <person name="Hibbett D.S."/>
            <person name="Martin F."/>
            <person name="Nordberg H.P."/>
            <person name="Cantor M.N."/>
            <person name="Hua S.X."/>
        </authorList>
    </citation>
    <scope>NUCLEOTIDE SEQUENCE [LARGE SCALE GENOMIC DNA]</scope>
    <source>
        <strain evidence="1 2">Ve08.2h10</strain>
    </source>
</reference>
<sequence length="76" mass="8597">MLCLRRVLGRVVKFFHNSSTYKVTHEAQEVCGTQNPRKDVVQNNRIRSWTCEAASSQVQVLQADSRLKSCESNASV</sequence>
<dbReference type="EMBL" id="KN825128">
    <property type="protein sequence ID" value="KIK94129.1"/>
    <property type="molecule type" value="Genomic_DNA"/>
</dbReference>